<comment type="caution">
    <text evidence="11">The sequence shown here is derived from an EMBL/GenBank/DDBJ whole genome shotgun (WGS) entry which is preliminary data.</text>
</comment>
<dbReference type="GO" id="GO:0005509">
    <property type="term" value="F:calcium ion binding"/>
    <property type="evidence" value="ECO:0007669"/>
    <property type="project" value="InterPro"/>
</dbReference>
<sequence length="1075" mass="118474">MDRQKKRVTDRQRQEDPESGKAEDDSGTQLDVLAKAHEFFQICDTEGKGFIARHDMQRLHGESPLDPEELEKVFDTLDADGNGSLTLEEFTTGFSQFLSRRKESLSEGRGTGSSFHPKVKGSIAEGNQEEEQFSNLMEQLGAETILKDENDVKKLWLHLRKHEPHLLSNFEEFLSKIFSQLQEANDQKNTLECILENKMSAYDDKIQRLYEEMEQEIKTEKEKVVLEGAEKFQSRHQELERKLVEKEKELEQLSQKQKTLDKQCKELRNVRYDTTTENTKLRVTNHELLNSLERTSEELIIAQQQLQILQDEAKKLQEEKEIEVCRVTEILEKEKLGLRKQLDFLRERNKHLSDQRDVCLQQKSGYEAPVSRTQRSGSIIGKYLERGSLRSEPSEDETFSASQRRGSLGGNVDLSLDSEPHKPGGQIQRNPFRRLISIEEDHLPHLLNRTERQLIGWSEEDGGEPGPGVNGSQRQPPAEPSHTSSREEPVGKEALTHVEASRMAPDRIFKIVLVGNSAVGKTCFLKQFCEERFSPGTAATVGVDYSMKTVNLDGSQVVLQLWDTAGQERYRSITKQFFRKADGVVVMYDVTAQDTFVSVKQWMVSVEEAAGENIPVLLLGNKIDKEEEREVPKRLGERLAKDYRSIFYECSALTGENTRASVLHLARILKEQEDNVKEKTIQLQQQPKKTSCPKSEGASGGPRGSPGRRRERSQPGTQPGAGRGRALRAAGLAPGDWGGGGKDRPPPPLPACPSRRRLPCPGFRCHPSRAEPSRAVPGQQTGKRAAVPRSAKAGKWAGEPRLARPLDQGLRSAEGRAGAERCGRGGGGGFGCGSGVSRASWARSEGGGRRRGDGDPPSALGPPPPLRWSLPLPWTPPCPGFKDPPSALGPSLCPGSLLCPGLRDPPLPWTPLWPEKPKNLGGGSPASAAPPPSPGSWVAAGPARRLGLHSGGGGPGSGLGSAAPSGRSGSQLRGAGGVGLCPENVRPRFGERAAFHSRGAGKKFAVVFLCLFWVGGWPSTLERRASQLLSAWKCLEPSLLLARTGTGAAPWRVECDRGPVHKGILNFASQKWHCL</sequence>
<evidence type="ECO:0000256" key="8">
    <source>
        <dbReference type="SAM" id="Coils"/>
    </source>
</evidence>
<feature type="compositionally biased region" description="Gly residues" evidence="9">
    <location>
        <begin position="949"/>
        <end position="959"/>
    </location>
</feature>
<dbReference type="InterPro" id="IPR027417">
    <property type="entry name" value="P-loop_NTPase"/>
</dbReference>
<dbReference type="InterPro" id="IPR011992">
    <property type="entry name" value="EF-hand-dom_pair"/>
</dbReference>
<dbReference type="GO" id="GO:0005525">
    <property type="term" value="F:GTP binding"/>
    <property type="evidence" value="ECO:0007669"/>
    <property type="project" value="UniProtKB-KW"/>
</dbReference>
<dbReference type="EMBL" id="JAOTOJ010000006">
    <property type="protein sequence ID" value="KAK9399328.1"/>
    <property type="molecule type" value="Genomic_DNA"/>
</dbReference>
<dbReference type="PROSITE" id="PS51420">
    <property type="entry name" value="RHO"/>
    <property type="match status" value="1"/>
</dbReference>
<dbReference type="GO" id="GO:0003924">
    <property type="term" value="F:GTPase activity"/>
    <property type="evidence" value="ECO:0007669"/>
    <property type="project" value="InterPro"/>
</dbReference>
<keyword evidence="7" id="KW-0342">GTP-binding</keyword>
<keyword evidence="4" id="KW-0547">Nucleotide-binding</keyword>
<keyword evidence="3" id="KW-0479">Metal-binding</keyword>
<dbReference type="Pfam" id="PF00071">
    <property type="entry name" value="Ras"/>
    <property type="match status" value="1"/>
</dbReference>
<dbReference type="AlphaFoldDB" id="A0AAW1BB96"/>
<feature type="region of interest" description="Disordered" evidence="9">
    <location>
        <begin position="910"/>
        <end position="974"/>
    </location>
</feature>
<dbReference type="PROSITE" id="PS51417">
    <property type="entry name" value="ARF"/>
    <property type="match status" value="1"/>
</dbReference>
<dbReference type="GO" id="GO:0005737">
    <property type="term" value="C:cytoplasm"/>
    <property type="evidence" value="ECO:0007669"/>
    <property type="project" value="UniProtKB-SubCell"/>
</dbReference>
<dbReference type="Proteomes" id="UP001474421">
    <property type="component" value="Unassembled WGS sequence"/>
</dbReference>
<feature type="region of interest" description="Disordered" evidence="9">
    <location>
        <begin position="677"/>
        <end position="868"/>
    </location>
</feature>
<feature type="compositionally biased region" description="Basic and acidic residues" evidence="9">
    <location>
        <begin position="813"/>
        <end position="823"/>
    </location>
</feature>
<protein>
    <submittedName>
        <fullName evidence="11">EF-hand calcium-binding domain-containing protein 4B</fullName>
    </submittedName>
</protein>
<dbReference type="SMART" id="SM00054">
    <property type="entry name" value="EFh"/>
    <property type="match status" value="2"/>
</dbReference>
<dbReference type="SUPFAM" id="SSF52540">
    <property type="entry name" value="P-loop containing nucleoside triphosphate hydrolases"/>
    <property type="match status" value="1"/>
</dbReference>
<gene>
    <name evidence="11" type="ORF">NXF25_012347</name>
</gene>
<comment type="subcellular location">
    <subcellularLocation>
        <location evidence="1">Cytoplasm</location>
    </subcellularLocation>
</comment>
<dbReference type="Gene3D" id="3.40.50.300">
    <property type="entry name" value="P-loop containing nucleotide triphosphate hydrolases"/>
    <property type="match status" value="1"/>
</dbReference>
<evidence type="ECO:0000259" key="10">
    <source>
        <dbReference type="PROSITE" id="PS50222"/>
    </source>
</evidence>
<dbReference type="SMART" id="SM00175">
    <property type="entry name" value="RAB"/>
    <property type="match status" value="1"/>
</dbReference>
<keyword evidence="12" id="KW-1185">Reference proteome</keyword>
<dbReference type="CDD" id="cd00051">
    <property type="entry name" value="EFh"/>
    <property type="match status" value="1"/>
</dbReference>
<dbReference type="PROSITE" id="PS50222">
    <property type="entry name" value="EF_HAND_2"/>
    <property type="match status" value="1"/>
</dbReference>
<dbReference type="SMART" id="SM00177">
    <property type="entry name" value="ARF"/>
    <property type="match status" value="1"/>
</dbReference>
<keyword evidence="5" id="KW-0106">Calcium</keyword>
<evidence type="ECO:0000313" key="12">
    <source>
        <dbReference type="Proteomes" id="UP001474421"/>
    </source>
</evidence>
<dbReference type="PRINTS" id="PR00449">
    <property type="entry name" value="RASTRNSFRMNG"/>
</dbReference>
<dbReference type="Gene3D" id="1.10.238.10">
    <property type="entry name" value="EF-hand"/>
    <property type="match status" value="1"/>
</dbReference>
<keyword evidence="6 8" id="KW-0175">Coiled coil</keyword>
<dbReference type="SMART" id="SM00176">
    <property type="entry name" value="RAN"/>
    <property type="match status" value="1"/>
</dbReference>
<accession>A0AAW1BB96</accession>
<dbReference type="Pfam" id="PF13499">
    <property type="entry name" value="EF-hand_7"/>
    <property type="match status" value="1"/>
</dbReference>
<evidence type="ECO:0000256" key="6">
    <source>
        <dbReference type="ARBA" id="ARBA00023054"/>
    </source>
</evidence>
<proteinExistence type="predicted"/>
<dbReference type="PROSITE" id="PS51421">
    <property type="entry name" value="RAS"/>
    <property type="match status" value="1"/>
</dbReference>
<evidence type="ECO:0000256" key="3">
    <source>
        <dbReference type="ARBA" id="ARBA00022723"/>
    </source>
</evidence>
<dbReference type="PROSITE" id="PS51419">
    <property type="entry name" value="RAB"/>
    <property type="match status" value="1"/>
</dbReference>
<organism evidence="11 12">
    <name type="scientific">Crotalus adamanteus</name>
    <name type="common">Eastern diamondback rattlesnake</name>
    <dbReference type="NCBI Taxonomy" id="8729"/>
    <lineage>
        <taxon>Eukaryota</taxon>
        <taxon>Metazoa</taxon>
        <taxon>Chordata</taxon>
        <taxon>Craniata</taxon>
        <taxon>Vertebrata</taxon>
        <taxon>Euteleostomi</taxon>
        <taxon>Lepidosauria</taxon>
        <taxon>Squamata</taxon>
        <taxon>Bifurcata</taxon>
        <taxon>Unidentata</taxon>
        <taxon>Episquamata</taxon>
        <taxon>Toxicofera</taxon>
        <taxon>Serpentes</taxon>
        <taxon>Colubroidea</taxon>
        <taxon>Viperidae</taxon>
        <taxon>Crotalinae</taxon>
        <taxon>Crotalus</taxon>
    </lineage>
</organism>
<evidence type="ECO:0000256" key="5">
    <source>
        <dbReference type="ARBA" id="ARBA00022837"/>
    </source>
</evidence>
<dbReference type="InterPro" id="IPR002048">
    <property type="entry name" value="EF_hand_dom"/>
</dbReference>
<feature type="compositionally biased region" description="Basic and acidic residues" evidence="9">
    <location>
        <begin position="1"/>
        <end position="24"/>
    </location>
</feature>
<evidence type="ECO:0000256" key="2">
    <source>
        <dbReference type="ARBA" id="ARBA00022490"/>
    </source>
</evidence>
<feature type="compositionally biased region" description="Low complexity" evidence="9">
    <location>
        <begin position="960"/>
        <end position="970"/>
    </location>
</feature>
<evidence type="ECO:0000256" key="1">
    <source>
        <dbReference type="ARBA" id="ARBA00004496"/>
    </source>
</evidence>
<feature type="region of interest" description="Disordered" evidence="9">
    <location>
        <begin position="384"/>
        <end position="430"/>
    </location>
</feature>
<feature type="region of interest" description="Disordered" evidence="9">
    <location>
        <begin position="457"/>
        <end position="490"/>
    </location>
</feature>
<dbReference type="InterPro" id="IPR050227">
    <property type="entry name" value="Rab"/>
</dbReference>
<feature type="coiled-coil region" evidence="8">
    <location>
        <begin position="181"/>
        <end position="355"/>
    </location>
</feature>
<dbReference type="PANTHER" id="PTHR47977">
    <property type="entry name" value="RAS-RELATED PROTEIN RAB"/>
    <property type="match status" value="1"/>
</dbReference>
<feature type="compositionally biased region" description="Polar residues" evidence="9">
    <location>
        <begin position="681"/>
        <end position="693"/>
    </location>
</feature>
<dbReference type="InterPro" id="IPR018247">
    <property type="entry name" value="EF_Hand_1_Ca_BS"/>
</dbReference>
<reference evidence="11 12" key="1">
    <citation type="journal article" date="2024" name="Proc. Natl. Acad. Sci. U.S.A.">
        <title>The genetic regulatory architecture and epigenomic basis for age-related changes in rattlesnake venom.</title>
        <authorList>
            <person name="Hogan M.P."/>
            <person name="Holding M.L."/>
            <person name="Nystrom G.S."/>
            <person name="Colston T.J."/>
            <person name="Bartlett D.A."/>
            <person name="Mason A.J."/>
            <person name="Ellsworth S.A."/>
            <person name="Rautsaw R.M."/>
            <person name="Lawrence K.C."/>
            <person name="Strickland J.L."/>
            <person name="He B."/>
            <person name="Fraser P."/>
            <person name="Margres M.J."/>
            <person name="Gilbert D.M."/>
            <person name="Gibbs H.L."/>
            <person name="Parkinson C.L."/>
            <person name="Rokyta D.R."/>
        </authorList>
    </citation>
    <scope>NUCLEOTIDE SEQUENCE [LARGE SCALE GENOMIC DNA]</scope>
    <source>
        <strain evidence="11">DRR0105</strain>
    </source>
</reference>
<dbReference type="CDD" id="cd00154">
    <property type="entry name" value="Rab"/>
    <property type="match status" value="1"/>
</dbReference>
<keyword evidence="2" id="KW-0963">Cytoplasm</keyword>
<evidence type="ECO:0000256" key="4">
    <source>
        <dbReference type="ARBA" id="ARBA00022741"/>
    </source>
</evidence>
<dbReference type="PROSITE" id="PS00018">
    <property type="entry name" value="EF_HAND_1"/>
    <property type="match status" value="1"/>
</dbReference>
<dbReference type="SUPFAM" id="SSF47473">
    <property type="entry name" value="EF-hand"/>
    <property type="match status" value="1"/>
</dbReference>
<evidence type="ECO:0000256" key="7">
    <source>
        <dbReference type="ARBA" id="ARBA00023134"/>
    </source>
</evidence>
<dbReference type="NCBIfam" id="TIGR00231">
    <property type="entry name" value="small_GTP"/>
    <property type="match status" value="1"/>
</dbReference>
<dbReference type="InterPro" id="IPR005225">
    <property type="entry name" value="Small_GTP-bd"/>
</dbReference>
<feature type="compositionally biased region" description="Basic and acidic residues" evidence="9">
    <location>
        <begin position="384"/>
        <end position="393"/>
    </location>
</feature>
<dbReference type="SMART" id="SM00173">
    <property type="entry name" value="RAS"/>
    <property type="match status" value="1"/>
</dbReference>
<feature type="region of interest" description="Disordered" evidence="9">
    <location>
        <begin position="101"/>
        <end position="120"/>
    </location>
</feature>
<feature type="compositionally biased region" description="Low complexity" evidence="9">
    <location>
        <begin position="935"/>
        <end position="945"/>
    </location>
</feature>
<feature type="region of interest" description="Disordered" evidence="9">
    <location>
        <begin position="1"/>
        <end position="29"/>
    </location>
</feature>
<dbReference type="SMART" id="SM00174">
    <property type="entry name" value="RHO"/>
    <property type="match status" value="1"/>
</dbReference>
<feature type="domain" description="EF-hand" evidence="10">
    <location>
        <begin position="65"/>
        <end position="100"/>
    </location>
</feature>
<dbReference type="FunFam" id="3.40.50.300:FF:001348">
    <property type="entry name" value="Ras and EF-hand domain-containing protein"/>
    <property type="match status" value="1"/>
</dbReference>
<dbReference type="InterPro" id="IPR001806">
    <property type="entry name" value="Small_GTPase"/>
</dbReference>
<evidence type="ECO:0000256" key="9">
    <source>
        <dbReference type="SAM" id="MobiDB-lite"/>
    </source>
</evidence>
<evidence type="ECO:0000313" key="11">
    <source>
        <dbReference type="EMBL" id="KAK9399328.1"/>
    </source>
</evidence>
<name>A0AAW1BB96_CROAD</name>
<feature type="compositionally biased region" description="Gly residues" evidence="9">
    <location>
        <begin position="824"/>
        <end position="834"/>
    </location>
</feature>